<dbReference type="GO" id="GO:0008855">
    <property type="term" value="F:exodeoxyribonuclease VII activity"/>
    <property type="evidence" value="ECO:0007669"/>
    <property type="project" value="InterPro"/>
</dbReference>
<gene>
    <name evidence="3" type="ORF">A9R00_00320</name>
</gene>
<dbReference type="PANTHER" id="PTHR30008:SF0">
    <property type="entry name" value="EXODEOXYRIBONUCLEASE 7 LARGE SUBUNIT"/>
    <property type="match status" value="1"/>
</dbReference>
<proteinExistence type="predicted"/>
<evidence type="ECO:0000259" key="2">
    <source>
        <dbReference type="Pfam" id="PF02601"/>
    </source>
</evidence>
<evidence type="ECO:0000313" key="4">
    <source>
        <dbReference type="Proteomes" id="UP000227088"/>
    </source>
</evidence>
<dbReference type="PANTHER" id="PTHR30008">
    <property type="entry name" value="EXODEOXYRIBONUCLEASE 7 LARGE SUBUNIT"/>
    <property type="match status" value="1"/>
</dbReference>
<dbReference type="EMBL" id="MABE01000018">
    <property type="protein sequence ID" value="OUS41557.1"/>
    <property type="molecule type" value="Genomic_DNA"/>
</dbReference>
<name>A0A1Y5HYQ5_OLEAN</name>
<dbReference type="Pfam" id="PF02601">
    <property type="entry name" value="Exonuc_VII_L"/>
    <property type="match status" value="1"/>
</dbReference>
<evidence type="ECO:0000256" key="1">
    <source>
        <dbReference type="SAM" id="Coils"/>
    </source>
</evidence>
<evidence type="ECO:0000313" key="3">
    <source>
        <dbReference type="EMBL" id="OUS41557.1"/>
    </source>
</evidence>
<feature type="domain" description="Exonuclease VII large subunit C-terminal" evidence="2">
    <location>
        <begin position="2"/>
        <end position="126"/>
    </location>
</feature>
<dbReference type="GO" id="GO:0009318">
    <property type="term" value="C:exodeoxyribonuclease VII complex"/>
    <property type="evidence" value="ECO:0007669"/>
    <property type="project" value="InterPro"/>
</dbReference>
<dbReference type="Proteomes" id="UP000227088">
    <property type="component" value="Unassembled WGS sequence"/>
</dbReference>
<comment type="caution">
    <text evidence="3">The sequence shown here is derived from an EMBL/GenBank/DDBJ whole genome shotgun (WGS) entry which is preliminary data.</text>
</comment>
<keyword evidence="1" id="KW-0175">Coiled coil</keyword>
<feature type="non-terminal residue" evidence="3">
    <location>
        <position position="1"/>
    </location>
</feature>
<protein>
    <recommendedName>
        <fullName evidence="2">Exonuclease VII large subunit C-terminal domain-containing protein</fullName>
    </recommendedName>
</protein>
<dbReference type="InterPro" id="IPR003753">
    <property type="entry name" value="Exonuc_VII_L"/>
</dbReference>
<sequence length="141" mass="16174">QYAQTLDMLELRMQQSQKNKLSQLMQRLTKAQQRLQQQNPSNKLQQIETQLTYLQQRLANGIKQLLTNKGERLQQNALLLNAVSPLQTLGRGYAILQTDTEAVIRNSRDVKKGDSISARIGHGKLELLVEKVTHERKSKKQ</sequence>
<reference evidence="4" key="1">
    <citation type="journal article" date="2017" name="Proc. Natl. Acad. Sci. U.S.A.">
        <title>Simulation of Deepwater Horizon oil plume reveals substrate specialization within a complex community of hydrocarbon degraders.</title>
        <authorList>
            <person name="Hu P."/>
            <person name="Dubinsky E.A."/>
            <person name="Probst A.J."/>
            <person name="Wang J."/>
            <person name="Sieber C.M.K."/>
            <person name="Tom L.M."/>
            <person name="Gardinali P."/>
            <person name="Banfield J.F."/>
            <person name="Atlas R.M."/>
            <person name="Andersen G.L."/>
        </authorList>
    </citation>
    <scope>NUCLEOTIDE SEQUENCE [LARGE SCALE GENOMIC DNA]</scope>
</reference>
<accession>A0A1Y5HYQ5</accession>
<dbReference type="GO" id="GO:0006308">
    <property type="term" value="P:DNA catabolic process"/>
    <property type="evidence" value="ECO:0007669"/>
    <property type="project" value="InterPro"/>
</dbReference>
<dbReference type="AlphaFoldDB" id="A0A1Y5HYQ5"/>
<feature type="coiled-coil region" evidence="1">
    <location>
        <begin position="11"/>
        <end position="38"/>
    </location>
</feature>
<dbReference type="InterPro" id="IPR020579">
    <property type="entry name" value="Exonuc_VII_lsu_C"/>
</dbReference>
<organism evidence="3 4">
    <name type="scientific">Oleispira antarctica</name>
    <dbReference type="NCBI Taxonomy" id="188908"/>
    <lineage>
        <taxon>Bacteria</taxon>
        <taxon>Pseudomonadati</taxon>
        <taxon>Pseudomonadota</taxon>
        <taxon>Gammaproteobacteria</taxon>
        <taxon>Oceanospirillales</taxon>
        <taxon>Oceanospirillaceae</taxon>
        <taxon>Oleispira</taxon>
    </lineage>
</organism>